<name>X0T4W8_9ZZZZ</name>
<evidence type="ECO:0000313" key="2">
    <source>
        <dbReference type="EMBL" id="GAF71105.1"/>
    </source>
</evidence>
<sequence>MPRNRQEVPLNPKEIIKLRKKLGLTQRAFADLFGCTTNTANLWENGHAEPNDYFTLKMRELAKKVKK</sequence>
<dbReference type="SUPFAM" id="SSF47413">
    <property type="entry name" value="lambda repressor-like DNA-binding domains"/>
    <property type="match status" value="1"/>
</dbReference>
<evidence type="ECO:0000259" key="1">
    <source>
        <dbReference type="PROSITE" id="PS50943"/>
    </source>
</evidence>
<dbReference type="Pfam" id="PF01381">
    <property type="entry name" value="HTH_3"/>
    <property type="match status" value="1"/>
</dbReference>
<dbReference type="AlphaFoldDB" id="X0T4W8"/>
<dbReference type="GO" id="GO:0003677">
    <property type="term" value="F:DNA binding"/>
    <property type="evidence" value="ECO:0007669"/>
    <property type="project" value="InterPro"/>
</dbReference>
<proteinExistence type="predicted"/>
<gene>
    <name evidence="2" type="ORF">S01H1_10363</name>
</gene>
<dbReference type="PROSITE" id="PS50943">
    <property type="entry name" value="HTH_CROC1"/>
    <property type="match status" value="1"/>
</dbReference>
<protein>
    <recommendedName>
        <fullName evidence="1">HTH cro/C1-type domain-containing protein</fullName>
    </recommendedName>
</protein>
<dbReference type="EMBL" id="BARS01005291">
    <property type="protein sequence ID" value="GAF71105.1"/>
    <property type="molecule type" value="Genomic_DNA"/>
</dbReference>
<organism evidence="2">
    <name type="scientific">marine sediment metagenome</name>
    <dbReference type="NCBI Taxonomy" id="412755"/>
    <lineage>
        <taxon>unclassified sequences</taxon>
        <taxon>metagenomes</taxon>
        <taxon>ecological metagenomes</taxon>
    </lineage>
</organism>
<reference evidence="2" key="1">
    <citation type="journal article" date="2014" name="Front. Microbiol.">
        <title>High frequency of phylogenetically diverse reductive dehalogenase-homologous genes in deep subseafloor sedimentary metagenomes.</title>
        <authorList>
            <person name="Kawai M."/>
            <person name="Futagami T."/>
            <person name="Toyoda A."/>
            <person name="Takaki Y."/>
            <person name="Nishi S."/>
            <person name="Hori S."/>
            <person name="Arai W."/>
            <person name="Tsubouchi T."/>
            <person name="Morono Y."/>
            <person name="Uchiyama I."/>
            <person name="Ito T."/>
            <person name="Fujiyama A."/>
            <person name="Inagaki F."/>
            <person name="Takami H."/>
        </authorList>
    </citation>
    <scope>NUCLEOTIDE SEQUENCE</scope>
    <source>
        <strain evidence="2">Expedition CK06-06</strain>
    </source>
</reference>
<dbReference type="Gene3D" id="1.10.260.40">
    <property type="entry name" value="lambda repressor-like DNA-binding domains"/>
    <property type="match status" value="1"/>
</dbReference>
<dbReference type="CDD" id="cd00093">
    <property type="entry name" value="HTH_XRE"/>
    <property type="match status" value="1"/>
</dbReference>
<comment type="caution">
    <text evidence="2">The sequence shown here is derived from an EMBL/GenBank/DDBJ whole genome shotgun (WGS) entry which is preliminary data.</text>
</comment>
<accession>X0T4W8</accession>
<feature type="domain" description="HTH cro/C1-type" evidence="1">
    <location>
        <begin position="15"/>
        <end position="51"/>
    </location>
</feature>
<dbReference type="InterPro" id="IPR010982">
    <property type="entry name" value="Lambda_DNA-bd_dom_sf"/>
</dbReference>
<dbReference type="InterPro" id="IPR001387">
    <property type="entry name" value="Cro/C1-type_HTH"/>
</dbReference>